<feature type="transmembrane region" description="Helical" evidence="5">
    <location>
        <begin position="341"/>
        <end position="364"/>
    </location>
</feature>
<dbReference type="InterPro" id="IPR020846">
    <property type="entry name" value="MFS_dom"/>
</dbReference>
<dbReference type="SUPFAM" id="SSF103473">
    <property type="entry name" value="MFS general substrate transporter"/>
    <property type="match status" value="1"/>
</dbReference>
<proteinExistence type="predicted"/>
<evidence type="ECO:0000313" key="7">
    <source>
        <dbReference type="EMBL" id="AFV90744.1"/>
    </source>
</evidence>
<evidence type="ECO:0000256" key="5">
    <source>
        <dbReference type="SAM" id="Phobius"/>
    </source>
</evidence>
<accession>K7RRS1</accession>
<evidence type="ECO:0000256" key="2">
    <source>
        <dbReference type="ARBA" id="ARBA00022692"/>
    </source>
</evidence>
<feature type="transmembrane region" description="Helical" evidence="5">
    <location>
        <begin position="376"/>
        <end position="395"/>
    </location>
</feature>
<feature type="transmembrane region" description="Helical" evidence="5">
    <location>
        <begin position="86"/>
        <end position="105"/>
    </location>
</feature>
<dbReference type="HOGENOM" id="CLU_038046_1_1_11"/>
<evidence type="ECO:0000259" key="6">
    <source>
        <dbReference type="PROSITE" id="PS50850"/>
    </source>
</evidence>
<evidence type="ECO:0000313" key="8">
    <source>
        <dbReference type="Proteomes" id="UP000000214"/>
    </source>
</evidence>
<dbReference type="PANTHER" id="PTHR23523:SF2">
    <property type="entry name" value="2-NITROIMIDAZOLE TRANSPORTER"/>
    <property type="match status" value="1"/>
</dbReference>
<dbReference type="STRING" id="1171373.PACID_29790"/>
<reference evidence="7 8" key="1">
    <citation type="journal article" date="2012" name="BMC Genomics">
        <title>The genome sequence of Propionibacterium acidipropionici provides insights into its biotechnological and industrial potential.</title>
        <authorList>
            <person name="Parizzi L.P."/>
            <person name="Grassi M.C."/>
            <person name="Llerena L.A."/>
            <person name="Carazzolle M.F."/>
            <person name="Queiroz V.L."/>
            <person name="Lunardi I."/>
            <person name="Zeidler A.F."/>
            <person name="Teixeira P.J."/>
            <person name="Mieczkowski P."/>
            <person name="Rincones J."/>
            <person name="Pereira G.A."/>
        </authorList>
    </citation>
    <scope>NUCLEOTIDE SEQUENCE [LARGE SCALE GENOMIC DNA]</scope>
    <source>
        <strain evidence="8">ATCC 4875 / DSM 20272 / JCM 6432 / NBRC 12425 / NCIMB 8070</strain>
    </source>
</reference>
<feature type="transmembrane region" description="Helical" evidence="5">
    <location>
        <begin position="111"/>
        <end position="132"/>
    </location>
</feature>
<protein>
    <submittedName>
        <fullName evidence="7">Transporter, major facilitator family protein</fullName>
    </submittedName>
</protein>
<dbReference type="PROSITE" id="PS50850">
    <property type="entry name" value="MFS"/>
    <property type="match status" value="1"/>
</dbReference>
<feature type="transmembrane region" description="Helical" evidence="5">
    <location>
        <begin position="60"/>
        <end position="79"/>
    </location>
</feature>
<evidence type="ECO:0000256" key="4">
    <source>
        <dbReference type="ARBA" id="ARBA00023136"/>
    </source>
</evidence>
<gene>
    <name evidence="7" type="ordered locus">PACID_29790</name>
</gene>
<dbReference type="GO" id="GO:0022857">
    <property type="term" value="F:transmembrane transporter activity"/>
    <property type="evidence" value="ECO:0007669"/>
    <property type="project" value="InterPro"/>
</dbReference>
<feature type="transmembrane region" description="Helical" evidence="5">
    <location>
        <begin position="153"/>
        <end position="173"/>
    </location>
</feature>
<dbReference type="PATRIC" id="fig|1171373.8.peg.2928"/>
<name>K7RRS1_ACIA4</name>
<feature type="domain" description="Major facilitator superfamily (MFS) profile" evidence="6">
    <location>
        <begin position="250"/>
        <end position="445"/>
    </location>
</feature>
<keyword evidence="2 5" id="KW-0812">Transmembrane</keyword>
<dbReference type="GO" id="GO:0005886">
    <property type="term" value="C:plasma membrane"/>
    <property type="evidence" value="ECO:0007669"/>
    <property type="project" value="UniProtKB-SubCell"/>
</dbReference>
<dbReference type="AlphaFoldDB" id="K7RRS1"/>
<dbReference type="PANTHER" id="PTHR23523">
    <property type="match status" value="1"/>
</dbReference>
<sequence length="445" mass="46518">MPSSPLPSPSSDRGASSAARRAVIPAVTFLVFVSLLRSPITAIPPLLGRMGADLGMSAGQMGALTSIPVFCFGVLTPVASVVLRRLEVNVAALWTLGIIIVGALVRSSGSVWAAFGGTAVIAAGMTMGNLIAPMVIARDFRSRTALMTASYSASINVAVTLSTALAVPLALVIGWQGSSAAWALVPGIVAAVIWWKVFPPHGRGSEAALVAERRSRNTVAERRSRSAVAERRSRRSGVRASGVRIASWPLAWIMAAAFAGHNFSYYSVVAWLPTALRETAGMGESGAGVASSVFQITAVIGPLMVPVMMNRLGWPMTRIIGVICCAWLALPFGMLLAPGVWFVWCVLGGMAQGAFFSALFTVVIQRTATPDENRRLTALIQTTGYIVAALGPVLVGQVHAAVGGWSLPFGIIGTGTVIMTICAVIAVRDRSTPPGRIEITATQGR</sequence>
<dbReference type="RefSeq" id="WP_015071641.1">
    <property type="nucleotide sequence ID" value="NC_019395.1"/>
</dbReference>
<feature type="transmembrane region" description="Helical" evidence="5">
    <location>
        <begin position="286"/>
        <end position="305"/>
    </location>
</feature>
<feature type="transmembrane region" description="Helical" evidence="5">
    <location>
        <begin position="179"/>
        <end position="198"/>
    </location>
</feature>
<evidence type="ECO:0000256" key="3">
    <source>
        <dbReference type="ARBA" id="ARBA00022989"/>
    </source>
</evidence>
<evidence type="ECO:0000256" key="1">
    <source>
        <dbReference type="ARBA" id="ARBA00004651"/>
    </source>
</evidence>
<dbReference type="InterPro" id="IPR011701">
    <property type="entry name" value="MFS"/>
</dbReference>
<dbReference type="KEGG" id="pbo:PACID_29790"/>
<keyword evidence="4 5" id="KW-0472">Membrane</keyword>
<dbReference type="InterPro" id="IPR052524">
    <property type="entry name" value="MFS_Cyanate_Porter"/>
</dbReference>
<keyword evidence="3 5" id="KW-1133">Transmembrane helix</keyword>
<feature type="transmembrane region" description="Helical" evidence="5">
    <location>
        <begin position="21"/>
        <end position="40"/>
    </location>
</feature>
<dbReference type="Gene3D" id="1.20.1250.20">
    <property type="entry name" value="MFS general substrate transporter like domains"/>
    <property type="match status" value="2"/>
</dbReference>
<dbReference type="InterPro" id="IPR036259">
    <property type="entry name" value="MFS_trans_sf"/>
</dbReference>
<dbReference type="Pfam" id="PF07690">
    <property type="entry name" value="MFS_1"/>
    <property type="match status" value="1"/>
</dbReference>
<feature type="transmembrane region" description="Helical" evidence="5">
    <location>
        <begin position="407"/>
        <end position="427"/>
    </location>
</feature>
<organism evidence="7 8">
    <name type="scientific">Acidipropionibacterium acidipropionici (strain ATCC 4875 / DSM 20272 / JCM 6432 / NBRC 12425 / NCIMB 8070 / 4)</name>
    <name type="common">Propionibacterium acidipropionici</name>
    <dbReference type="NCBI Taxonomy" id="1171373"/>
    <lineage>
        <taxon>Bacteria</taxon>
        <taxon>Bacillati</taxon>
        <taxon>Actinomycetota</taxon>
        <taxon>Actinomycetes</taxon>
        <taxon>Propionibacteriales</taxon>
        <taxon>Propionibacteriaceae</taxon>
        <taxon>Acidipropionibacterium</taxon>
    </lineage>
</organism>
<feature type="transmembrane region" description="Helical" evidence="5">
    <location>
        <begin position="317"/>
        <end position="335"/>
    </location>
</feature>
<feature type="transmembrane region" description="Helical" evidence="5">
    <location>
        <begin position="245"/>
        <end position="266"/>
    </location>
</feature>
<dbReference type="EMBL" id="CP003493">
    <property type="protein sequence ID" value="AFV90744.1"/>
    <property type="molecule type" value="Genomic_DNA"/>
</dbReference>
<dbReference type="Proteomes" id="UP000000214">
    <property type="component" value="Chromosome"/>
</dbReference>
<comment type="subcellular location">
    <subcellularLocation>
        <location evidence="1">Cell membrane</location>
        <topology evidence="1">Multi-pass membrane protein</topology>
    </subcellularLocation>
</comment>
<dbReference type="eggNOG" id="COG2807">
    <property type="taxonomic scope" value="Bacteria"/>
</dbReference>